<organism evidence="2 3">
    <name type="scientific">Roseivirga ehrenbergii (strain DSM 102268 / JCM 13514 / KCTC 12282 / NCIMB 14502 / KMM 6017)</name>
    <dbReference type="NCBI Taxonomy" id="279360"/>
    <lineage>
        <taxon>Bacteria</taxon>
        <taxon>Pseudomonadati</taxon>
        <taxon>Bacteroidota</taxon>
        <taxon>Cytophagia</taxon>
        <taxon>Cytophagales</taxon>
        <taxon>Roseivirgaceae</taxon>
        <taxon>Roseivirga</taxon>
    </lineage>
</organism>
<evidence type="ECO:0000256" key="1">
    <source>
        <dbReference type="SAM" id="MobiDB-lite"/>
    </source>
</evidence>
<protein>
    <submittedName>
        <fullName evidence="2">Uncharacterized protein</fullName>
    </submittedName>
</protein>
<keyword evidence="3" id="KW-1185">Reference proteome</keyword>
<dbReference type="EMBL" id="LQZQ01000023">
    <property type="protein sequence ID" value="KYG76375.1"/>
    <property type="molecule type" value="Genomic_DNA"/>
</dbReference>
<dbReference type="Proteomes" id="UP000075583">
    <property type="component" value="Unassembled WGS sequence"/>
</dbReference>
<accession>A0A150XCC1</accession>
<evidence type="ECO:0000313" key="3">
    <source>
        <dbReference type="Proteomes" id="UP000075583"/>
    </source>
</evidence>
<evidence type="ECO:0000313" key="2">
    <source>
        <dbReference type="EMBL" id="KYG76375.1"/>
    </source>
</evidence>
<proteinExistence type="predicted"/>
<feature type="region of interest" description="Disordered" evidence="1">
    <location>
        <begin position="1"/>
        <end position="69"/>
    </location>
</feature>
<gene>
    <name evidence="2" type="ORF">MB14_03770</name>
</gene>
<comment type="caution">
    <text evidence="2">The sequence shown here is derived from an EMBL/GenBank/DDBJ whole genome shotgun (WGS) entry which is preliminary data.</text>
</comment>
<sequence length="151" mass="17396">MKDAEQARLQASFDQEAQSKLEAAQAEEARIKAEQEAEAARLRQEQAAAQAERDRLAREQTSAQTQSNDTTDDYLIVVASYSVGNRYGKLYLEELKAEYPQAGLFTSQKRNLDYLYIESLNDFDKAIARMKEIRNDTRFKNSWVHIVRLSR</sequence>
<reference evidence="2" key="1">
    <citation type="submission" date="2016-01" db="EMBL/GenBank/DDBJ databases">
        <title>Genome sequencing of Roseivirga ehrenbergii KMM 6017.</title>
        <authorList>
            <person name="Selvaratnam C."/>
            <person name="Thevarajoo S."/>
            <person name="Goh K.M."/>
            <person name="Ee R."/>
            <person name="Chan K.-G."/>
            <person name="Chong C.S."/>
        </authorList>
    </citation>
    <scope>NUCLEOTIDE SEQUENCE [LARGE SCALE GENOMIC DNA]</scope>
    <source>
        <strain evidence="2">KMM 6017</strain>
    </source>
</reference>
<dbReference type="AlphaFoldDB" id="A0A150XCC1"/>
<feature type="compositionally biased region" description="Basic and acidic residues" evidence="1">
    <location>
        <begin position="27"/>
        <end position="44"/>
    </location>
</feature>
<name>A0A150XCC1_ROSEK</name>